<proteinExistence type="predicted"/>
<feature type="transmembrane region" description="Helical" evidence="5">
    <location>
        <begin position="221"/>
        <end position="240"/>
    </location>
</feature>
<feature type="transmembrane region" description="Helical" evidence="5">
    <location>
        <begin position="371"/>
        <end position="392"/>
    </location>
</feature>
<evidence type="ECO:0000256" key="5">
    <source>
        <dbReference type="SAM" id="Phobius"/>
    </source>
</evidence>
<dbReference type="InterPro" id="IPR005829">
    <property type="entry name" value="Sugar_transporter_CS"/>
</dbReference>
<feature type="transmembrane region" description="Helical" evidence="5">
    <location>
        <begin position="39"/>
        <end position="57"/>
    </location>
</feature>
<dbReference type="eggNOG" id="COG2223">
    <property type="taxonomic scope" value="Bacteria"/>
</dbReference>
<dbReference type="InterPro" id="IPR020846">
    <property type="entry name" value="MFS_dom"/>
</dbReference>
<evidence type="ECO:0000256" key="1">
    <source>
        <dbReference type="ARBA" id="ARBA00004141"/>
    </source>
</evidence>
<dbReference type="PANTHER" id="PTHR11360">
    <property type="entry name" value="MONOCARBOXYLATE TRANSPORTER"/>
    <property type="match status" value="1"/>
</dbReference>
<dbReference type="InterPro" id="IPR036259">
    <property type="entry name" value="MFS_trans_sf"/>
</dbReference>
<feature type="transmembrane region" description="Helical" evidence="5">
    <location>
        <begin position="7"/>
        <end position="27"/>
    </location>
</feature>
<dbReference type="AlphaFoldDB" id="F1ZB53"/>
<keyword evidence="2 5" id="KW-0812">Transmembrane</keyword>
<dbReference type="InterPro" id="IPR050327">
    <property type="entry name" value="Proton-linked_MCT"/>
</dbReference>
<reference evidence="7 8" key="1">
    <citation type="journal article" date="2012" name="J. Bacteriol.">
        <title>Draft Genome Sequence of Novosphingobium nitrogenifigens Y88T.</title>
        <authorList>
            <person name="Strabala T.J."/>
            <person name="Macdonald L."/>
            <person name="Liu V."/>
            <person name="Smit A.M."/>
        </authorList>
    </citation>
    <scope>NUCLEOTIDE SEQUENCE [LARGE SCALE GENOMIC DNA]</scope>
    <source>
        <strain evidence="7 8">DSM 19370</strain>
    </source>
</reference>
<dbReference type="SUPFAM" id="SSF103473">
    <property type="entry name" value="MFS general substrate transporter"/>
    <property type="match status" value="1"/>
</dbReference>
<sequence length="403" mass="42677">MVATCGIGNIVGVTTVINATFSAFLIPVTDDFGWPRSEFSFVLTILSLMGVVFYPLAGRLMDRVGRRPVALVGNVLFGASIMALSAMPRSQAVAYGLFALVGMAATLPSTVLFARVVSTWFEARRGLALGLSGGLAFGLGGMTVPVFAQALIQMVGWREAYLGLGALVIAVGFPAFWFGLHENDGAVHRGQDDGAIEPERSFLRDASIVPREAVRTRAFRLLFVSVAAGSGSIAAITTHMGPIAAENGLAPMAGIVALGGLYLANAVWQIAVGLVLDRTRTPRLAAPFVLTAVIGTLILTQTHTPGMVMLAAILIGLGCGTEYGLLPFCIPRYFGFRYYGEIYGWIFGAIMLFQGVTPFVMDVLYERTGSYHAPVLLIGAILIACSGLLLGLPGYRFGRAVDS</sequence>
<organism evidence="7 8">
    <name type="scientific">Novosphingobium nitrogenifigens DSM 19370</name>
    <dbReference type="NCBI Taxonomy" id="983920"/>
    <lineage>
        <taxon>Bacteria</taxon>
        <taxon>Pseudomonadati</taxon>
        <taxon>Pseudomonadota</taxon>
        <taxon>Alphaproteobacteria</taxon>
        <taxon>Sphingomonadales</taxon>
        <taxon>Sphingomonadaceae</taxon>
        <taxon>Novosphingobium</taxon>
    </lineage>
</organism>
<feature type="transmembrane region" description="Helical" evidence="5">
    <location>
        <begin position="93"/>
        <end position="114"/>
    </location>
</feature>
<evidence type="ECO:0000313" key="8">
    <source>
        <dbReference type="Proteomes" id="UP000004728"/>
    </source>
</evidence>
<dbReference type="GO" id="GO:0022857">
    <property type="term" value="F:transmembrane transporter activity"/>
    <property type="evidence" value="ECO:0007669"/>
    <property type="project" value="InterPro"/>
</dbReference>
<dbReference type="EMBL" id="AEWJ01000044">
    <property type="protein sequence ID" value="EGD58080.1"/>
    <property type="molecule type" value="Genomic_DNA"/>
</dbReference>
<evidence type="ECO:0000313" key="7">
    <source>
        <dbReference type="EMBL" id="EGD58080.1"/>
    </source>
</evidence>
<comment type="subcellular location">
    <subcellularLocation>
        <location evidence="1">Membrane</location>
        <topology evidence="1">Multi-pass membrane protein</topology>
    </subcellularLocation>
</comment>
<keyword evidence="3 5" id="KW-1133">Transmembrane helix</keyword>
<feature type="transmembrane region" description="Helical" evidence="5">
    <location>
        <begin position="160"/>
        <end position="180"/>
    </location>
</feature>
<dbReference type="Gene3D" id="1.20.1250.20">
    <property type="entry name" value="MFS general substrate transporter like domains"/>
    <property type="match status" value="1"/>
</dbReference>
<gene>
    <name evidence="7" type="ORF">Y88_0132</name>
</gene>
<dbReference type="Pfam" id="PF07690">
    <property type="entry name" value="MFS_1"/>
    <property type="match status" value="1"/>
</dbReference>
<evidence type="ECO:0000259" key="6">
    <source>
        <dbReference type="PROSITE" id="PS50850"/>
    </source>
</evidence>
<dbReference type="PANTHER" id="PTHR11360:SF284">
    <property type="entry name" value="EG:103B4.3 PROTEIN-RELATED"/>
    <property type="match status" value="1"/>
</dbReference>
<feature type="domain" description="Major facilitator superfamily (MFS) profile" evidence="6">
    <location>
        <begin position="1"/>
        <end position="396"/>
    </location>
</feature>
<dbReference type="STRING" id="983920.Y88_0132"/>
<dbReference type="InParanoid" id="F1ZB53"/>
<feature type="transmembrane region" description="Helical" evidence="5">
    <location>
        <begin position="69"/>
        <end position="87"/>
    </location>
</feature>
<accession>F1ZB53</accession>
<dbReference type="PROSITE" id="PS50850">
    <property type="entry name" value="MFS"/>
    <property type="match status" value="1"/>
</dbReference>
<dbReference type="HOGENOM" id="CLU_001265_59_9_5"/>
<feature type="transmembrane region" description="Helical" evidence="5">
    <location>
        <begin position="252"/>
        <end position="276"/>
    </location>
</feature>
<dbReference type="FunCoup" id="F1ZB53">
    <property type="interactions" value="278"/>
</dbReference>
<feature type="transmembrane region" description="Helical" evidence="5">
    <location>
        <begin position="283"/>
        <end position="301"/>
    </location>
</feature>
<comment type="caution">
    <text evidence="7">The sequence shown here is derived from an EMBL/GenBank/DDBJ whole genome shotgun (WGS) entry which is preliminary data.</text>
</comment>
<evidence type="ECO:0000256" key="4">
    <source>
        <dbReference type="ARBA" id="ARBA00023136"/>
    </source>
</evidence>
<dbReference type="Proteomes" id="UP000004728">
    <property type="component" value="Unassembled WGS sequence"/>
</dbReference>
<dbReference type="PROSITE" id="PS00216">
    <property type="entry name" value="SUGAR_TRANSPORT_1"/>
    <property type="match status" value="1"/>
</dbReference>
<protein>
    <submittedName>
        <fullName evidence="7">Major facilitator superfamily MFS_1</fullName>
    </submittedName>
</protein>
<dbReference type="GO" id="GO:0016020">
    <property type="term" value="C:membrane"/>
    <property type="evidence" value="ECO:0007669"/>
    <property type="project" value="UniProtKB-SubCell"/>
</dbReference>
<name>F1ZB53_9SPHN</name>
<keyword evidence="8" id="KW-1185">Reference proteome</keyword>
<feature type="transmembrane region" description="Helical" evidence="5">
    <location>
        <begin position="307"/>
        <end position="330"/>
    </location>
</feature>
<keyword evidence="4 5" id="KW-0472">Membrane</keyword>
<dbReference type="InterPro" id="IPR011701">
    <property type="entry name" value="MFS"/>
</dbReference>
<evidence type="ECO:0000256" key="3">
    <source>
        <dbReference type="ARBA" id="ARBA00022989"/>
    </source>
</evidence>
<evidence type="ECO:0000256" key="2">
    <source>
        <dbReference type="ARBA" id="ARBA00022692"/>
    </source>
</evidence>
<feature type="transmembrane region" description="Helical" evidence="5">
    <location>
        <begin position="126"/>
        <end position="148"/>
    </location>
</feature>
<feature type="transmembrane region" description="Helical" evidence="5">
    <location>
        <begin position="342"/>
        <end position="365"/>
    </location>
</feature>